<protein>
    <submittedName>
        <fullName evidence="1">Uncharacterized protein</fullName>
    </submittedName>
</protein>
<comment type="caution">
    <text evidence="1">The sequence shown here is derived from an EMBL/GenBank/DDBJ whole genome shotgun (WGS) entry which is preliminary data.</text>
</comment>
<gene>
    <name evidence="1" type="ORF">BpHYR1_021852</name>
</gene>
<dbReference type="Proteomes" id="UP000276133">
    <property type="component" value="Unassembled WGS sequence"/>
</dbReference>
<organism evidence="1 2">
    <name type="scientific">Brachionus plicatilis</name>
    <name type="common">Marine rotifer</name>
    <name type="synonym">Brachionus muelleri</name>
    <dbReference type="NCBI Taxonomy" id="10195"/>
    <lineage>
        <taxon>Eukaryota</taxon>
        <taxon>Metazoa</taxon>
        <taxon>Spiralia</taxon>
        <taxon>Gnathifera</taxon>
        <taxon>Rotifera</taxon>
        <taxon>Eurotatoria</taxon>
        <taxon>Monogononta</taxon>
        <taxon>Pseudotrocha</taxon>
        <taxon>Ploima</taxon>
        <taxon>Brachionidae</taxon>
        <taxon>Brachionus</taxon>
    </lineage>
</organism>
<keyword evidence="2" id="KW-1185">Reference proteome</keyword>
<dbReference type="AlphaFoldDB" id="A0A3M7T3Z9"/>
<evidence type="ECO:0000313" key="2">
    <source>
        <dbReference type="Proteomes" id="UP000276133"/>
    </source>
</evidence>
<reference evidence="1 2" key="1">
    <citation type="journal article" date="2018" name="Sci. Rep.">
        <title>Genomic signatures of local adaptation to the degree of environmental predictability in rotifers.</title>
        <authorList>
            <person name="Franch-Gras L."/>
            <person name="Hahn C."/>
            <person name="Garcia-Roger E.M."/>
            <person name="Carmona M.J."/>
            <person name="Serra M."/>
            <person name="Gomez A."/>
        </authorList>
    </citation>
    <scope>NUCLEOTIDE SEQUENCE [LARGE SCALE GENOMIC DNA]</scope>
    <source>
        <strain evidence="1">HYR1</strain>
    </source>
</reference>
<dbReference type="EMBL" id="REGN01000323">
    <property type="protein sequence ID" value="RNA42752.1"/>
    <property type="molecule type" value="Genomic_DNA"/>
</dbReference>
<accession>A0A3M7T3Z9</accession>
<evidence type="ECO:0000313" key="1">
    <source>
        <dbReference type="EMBL" id="RNA42752.1"/>
    </source>
</evidence>
<sequence length="72" mass="8612">MERVDSITLLQIFEYLLSRAKNKFSSTNSIAWLLLFCLFNRIYRYLKSLNTQTLKSLLIVRQKIPDQIFKII</sequence>
<name>A0A3M7T3Z9_BRAPC</name>
<proteinExistence type="predicted"/>